<dbReference type="InterPro" id="IPR012354">
    <property type="entry name" value="Esterase_lipase"/>
</dbReference>
<dbReference type="Pfam" id="PF12146">
    <property type="entry name" value="Hydrolase_4"/>
    <property type="match status" value="1"/>
</dbReference>
<dbReference type="Gene3D" id="3.40.50.1820">
    <property type="entry name" value="alpha/beta hydrolase"/>
    <property type="match status" value="1"/>
</dbReference>
<evidence type="ECO:0000313" key="4">
    <source>
        <dbReference type="Proteomes" id="UP000573499"/>
    </source>
</evidence>
<reference evidence="3 4" key="1">
    <citation type="submission" date="2020-07" db="EMBL/GenBank/DDBJ databases">
        <title>Novel species isolated from subtropical streams in China.</title>
        <authorList>
            <person name="Lu H."/>
        </authorList>
    </citation>
    <scope>NUCLEOTIDE SEQUENCE [LARGE SCALE GENOMIC DNA]</scope>
    <source>
        <strain evidence="3 4">LX47W</strain>
    </source>
</reference>
<proteinExistence type="predicted"/>
<feature type="domain" description="Serine aminopeptidase S33" evidence="2">
    <location>
        <begin position="45"/>
        <end position="234"/>
    </location>
</feature>
<dbReference type="InterPro" id="IPR022742">
    <property type="entry name" value="Hydrolase_4"/>
</dbReference>
<dbReference type="EMBL" id="JACEZU010000023">
    <property type="protein sequence ID" value="MBA5690703.1"/>
    <property type="molecule type" value="Genomic_DNA"/>
</dbReference>
<dbReference type="RefSeq" id="WP_182157648.1">
    <property type="nucleotide sequence ID" value="NZ_JACEZU010000023.1"/>
</dbReference>
<organism evidence="3 4">
    <name type="scientific">Rugamonas apoptosis</name>
    <dbReference type="NCBI Taxonomy" id="2758570"/>
    <lineage>
        <taxon>Bacteria</taxon>
        <taxon>Pseudomonadati</taxon>
        <taxon>Pseudomonadota</taxon>
        <taxon>Betaproteobacteria</taxon>
        <taxon>Burkholderiales</taxon>
        <taxon>Oxalobacteraceae</taxon>
        <taxon>Telluria group</taxon>
        <taxon>Rugamonas</taxon>
    </lineage>
</organism>
<keyword evidence="3" id="KW-0378">Hydrolase</keyword>
<feature type="site" description="Important for substrate specificity" evidence="1">
    <location>
        <position position="142"/>
    </location>
</feature>
<keyword evidence="4" id="KW-1185">Reference proteome</keyword>
<comment type="caution">
    <text evidence="3">The sequence shown here is derived from an EMBL/GenBank/DDBJ whole genome shotgun (WGS) entry which is preliminary data.</text>
</comment>
<gene>
    <name evidence="3" type="ORF">H3H39_27070</name>
</gene>
<dbReference type="AlphaFoldDB" id="A0A7W2FFC5"/>
<sequence length="253" mass="28601">MLLIHGLLSSPQEFGLIAHGLRNRGTGFDAISVPDYTLAYDPITPNWKRWLEGASAAIDARVDAGEPVILGGLCMGGILAAAAALRARQRIAGLILMSPTFTFDGWGMHPIRHLRRLGYMTGLDRFFSMYEREPYGVKNPKIRKWIMRELRDRAQSAAGPARVPLRALREAERMLSDVTARLHELDCPLLFIHARDDEITRLSSVEQVFSTLPQTNKELLVLDNSYHMITIDNDREQVSRALEHFARRVRLSE</sequence>
<protein>
    <submittedName>
        <fullName evidence="3">Alpha/beta fold hydrolase</fullName>
    </submittedName>
</protein>
<dbReference type="PIRSF" id="PIRSF017388">
    <property type="entry name" value="Esterase_lipase"/>
    <property type="match status" value="1"/>
</dbReference>
<accession>A0A7W2FFC5</accession>
<name>A0A7W2FFC5_9BURK</name>
<dbReference type="Proteomes" id="UP000573499">
    <property type="component" value="Unassembled WGS sequence"/>
</dbReference>
<dbReference type="InterPro" id="IPR029058">
    <property type="entry name" value="AB_hydrolase_fold"/>
</dbReference>
<dbReference type="SUPFAM" id="SSF53474">
    <property type="entry name" value="alpha/beta-Hydrolases"/>
    <property type="match status" value="1"/>
</dbReference>
<evidence type="ECO:0000313" key="3">
    <source>
        <dbReference type="EMBL" id="MBA5690703.1"/>
    </source>
</evidence>
<dbReference type="InterPro" id="IPR051044">
    <property type="entry name" value="MAG_DAG_Lipase"/>
</dbReference>
<evidence type="ECO:0000259" key="2">
    <source>
        <dbReference type="Pfam" id="PF12146"/>
    </source>
</evidence>
<evidence type="ECO:0000256" key="1">
    <source>
        <dbReference type="PIRSR" id="PIRSR017388-3"/>
    </source>
</evidence>
<dbReference type="PANTHER" id="PTHR11614">
    <property type="entry name" value="PHOSPHOLIPASE-RELATED"/>
    <property type="match status" value="1"/>
</dbReference>
<dbReference type="GO" id="GO:0052689">
    <property type="term" value="F:carboxylic ester hydrolase activity"/>
    <property type="evidence" value="ECO:0007669"/>
    <property type="project" value="InterPro"/>
</dbReference>